<dbReference type="Pfam" id="PF01842">
    <property type="entry name" value="ACT"/>
    <property type="match status" value="1"/>
</dbReference>
<feature type="domain" description="ACT" evidence="11">
    <location>
        <begin position="354"/>
        <end position="429"/>
    </location>
</feature>
<evidence type="ECO:0000313" key="12">
    <source>
        <dbReference type="EMBL" id="VAW35430.1"/>
    </source>
</evidence>
<keyword evidence="10" id="KW-0486">Methionine biosynthesis</keyword>
<dbReference type="PANTHER" id="PTHR43331">
    <property type="entry name" value="HOMOSERINE DEHYDROGENASE"/>
    <property type="match status" value="1"/>
</dbReference>
<keyword evidence="8" id="KW-0521">NADP</keyword>
<organism evidence="12">
    <name type="scientific">hydrothermal vent metagenome</name>
    <dbReference type="NCBI Taxonomy" id="652676"/>
    <lineage>
        <taxon>unclassified sequences</taxon>
        <taxon>metagenomes</taxon>
        <taxon>ecological metagenomes</taxon>
    </lineage>
</organism>
<dbReference type="InterPro" id="IPR045865">
    <property type="entry name" value="ACT-like_dom_sf"/>
</dbReference>
<evidence type="ECO:0000256" key="7">
    <source>
        <dbReference type="ARBA" id="ARBA00022697"/>
    </source>
</evidence>
<comment type="pathway">
    <text evidence="1">Amino-acid biosynthesis; L-threonine biosynthesis; L-threonine from L-aspartate: step 3/5.</text>
</comment>
<dbReference type="GO" id="GO:0009088">
    <property type="term" value="P:threonine biosynthetic process"/>
    <property type="evidence" value="ECO:0007669"/>
    <property type="project" value="UniProtKB-UniPathway"/>
</dbReference>
<dbReference type="UniPathway" id="UPA00050">
    <property type="reaction ID" value="UER00063"/>
</dbReference>
<dbReference type="SUPFAM" id="SSF55347">
    <property type="entry name" value="Glyceraldehyde-3-phosphate dehydrogenase-like, C-terminal domain"/>
    <property type="match status" value="1"/>
</dbReference>
<evidence type="ECO:0000256" key="3">
    <source>
        <dbReference type="ARBA" id="ARBA00006753"/>
    </source>
</evidence>
<name>A0A3B0V3E6_9ZZZZ</name>
<evidence type="ECO:0000259" key="11">
    <source>
        <dbReference type="PROSITE" id="PS51671"/>
    </source>
</evidence>
<dbReference type="UniPathway" id="UPA00051">
    <property type="reaction ID" value="UER00465"/>
</dbReference>
<dbReference type="PIRSF" id="PIRSF000098">
    <property type="entry name" value="Homoser_dehydrog"/>
    <property type="match status" value="1"/>
</dbReference>
<dbReference type="InterPro" id="IPR001342">
    <property type="entry name" value="HDH_cat"/>
</dbReference>
<dbReference type="NCBIfam" id="NF004976">
    <property type="entry name" value="PRK06349.1"/>
    <property type="match status" value="1"/>
</dbReference>
<dbReference type="InterPro" id="IPR019811">
    <property type="entry name" value="HDH_CS"/>
</dbReference>
<dbReference type="EC" id="1.1.1.3" evidence="4"/>
<evidence type="ECO:0000256" key="9">
    <source>
        <dbReference type="ARBA" id="ARBA00023002"/>
    </source>
</evidence>
<gene>
    <name evidence="12" type="ORF">MNBD_DELTA03-612</name>
</gene>
<dbReference type="FunFam" id="3.30.70.260:FF:000030">
    <property type="entry name" value="Homoserine dehydrogenase"/>
    <property type="match status" value="1"/>
</dbReference>
<dbReference type="PROSITE" id="PS51671">
    <property type="entry name" value="ACT"/>
    <property type="match status" value="1"/>
</dbReference>
<evidence type="ECO:0000256" key="2">
    <source>
        <dbReference type="ARBA" id="ARBA00005062"/>
    </source>
</evidence>
<comment type="pathway">
    <text evidence="2">Amino-acid biosynthesis; L-methionine biosynthesis via de novo pathway; L-homoserine from L-aspartate: step 3/3.</text>
</comment>
<dbReference type="PANTHER" id="PTHR43331:SF1">
    <property type="entry name" value="HOMOSERINE DEHYDROGENASE"/>
    <property type="match status" value="1"/>
</dbReference>
<evidence type="ECO:0000256" key="10">
    <source>
        <dbReference type="ARBA" id="ARBA00023167"/>
    </source>
</evidence>
<evidence type="ECO:0000256" key="1">
    <source>
        <dbReference type="ARBA" id="ARBA00005056"/>
    </source>
</evidence>
<dbReference type="SUPFAM" id="SSF55021">
    <property type="entry name" value="ACT-like"/>
    <property type="match status" value="1"/>
</dbReference>
<dbReference type="GO" id="GO:0004412">
    <property type="term" value="F:homoserine dehydrogenase activity"/>
    <property type="evidence" value="ECO:0007669"/>
    <property type="project" value="UniProtKB-EC"/>
</dbReference>
<evidence type="ECO:0000256" key="8">
    <source>
        <dbReference type="ARBA" id="ARBA00022857"/>
    </source>
</evidence>
<keyword evidence="9 12" id="KW-0560">Oxidoreductase</keyword>
<evidence type="ECO:0000256" key="4">
    <source>
        <dbReference type="ARBA" id="ARBA00013213"/>
    </source>
</evidence>
<dbReference type="InterPro" id="IPR036291">
    <property type="entry name" value="NAD(P)-bd_dom_sf"/>
</dbReference>
<keyword evidence="7" id="KW-0791">Threonine biosynthesis</keyword>
<protein>
    <recommendedName>
        <fullName evidence="5">Homoserine dehydrogenase</fullName>
        <ecNumber evidence="4">1.1.1.3</ecNumber>
    </recommendedName>
</protein>
<dbReference type="InterPro" id="IPR002912">
    <property type="entry name" value="ACT_dom"/>
</dbReference>
<accession>A0A3B0V3E6</accession>
<comment type="similarity">
    <text evidence="3">Belongs to the homoserine dehydrogenase family.</text>
</comment>
<evidence type="ECO:0000256" key="6">
    <source>
        <dbReference type="ARBA" id="ARBA00022605"/>
    </source>
</evidence>
<keyword evidence="6" id="KW-0028">Amino-acid biosynthesis</keyword>
<sequence>MKEIKVGIIGFGTVGRGTAEVLRRQAENLRRRTGLNIILTRIADRSAQSLPPEFGRCRLTNKAEDVLNDPAIDIVVELIGGIEPARSLVLGAIARGKHVVTANKALMSTAGREILAAAAEAGIAVGLEASVAGGIPVIKTLKEGMAANTINSIMGILNGTANYILSRMTDEGLPFAEVLREAQDKGYAEADPTFDIDGIDTAHKLTILIAMAYGINIRLKDIYVEGISRIEPIDIIYAGQFGYRIKLLAISINHGDHVEARVHPTMVPQDHMLASVNGAYNAVNFNGDMVGDILLYGQGAGMMPTGSAVAADIVDIARDIAAGAINRVPGLAFVEDNIIKGRITPMEDLRGAYYFRMSVIDEPGVLADIAGILGNNEISIESVIQQKRLEKGAVPVVIRTHPATEKSVTQAMSEIDKLAICAKTPVIIRILE</sequence>
<dbReference type="InterPro" id="IPR016204">
    <property type="entry name" value="HDH"/>
</dbReference>
<proteinExistence type="inferred from homology"/>
<dbReference type="InterPro" id="IPR005106">
    <property type="entry name" value="Asp/hSer_DH_NAD-bd"/>
</dbReference>
<evidence type="ECO:0000256" key="5">
    <source>
        <dbReference type="ARBA" id="ARBA00013376"/>
    </source>
</evidence>
<dbReference type="Pfam" id="PF00742">
    <property type="entry name" value="Homoserine_dh"/>
    <property type="match status" value="1"/>
</dbReference>
<dbReference type="FunFam" id="3.30.360.10:FF:000005">
    <property type="entry name" value="Homoserine dehydrogenase"/>
    <property type="match status" value="1"/>
</dbReference>
<dbReference type="Pfam" id="PF03447">
    <property type="entry name" value="NAD_binding_3"/>
    <property type="match status" value="1"/>
</dbReference>
<dbReference type="PROSITE" id="PS01042">
    <property type="entry name" value="HOMOSER_DHGENASE"/>
    <property type="match status" value="1"/>
</dbReference>
<dbReference type="AlphaFoldDB" id="A0A3B0V3E6"/>
<dbReference type="CDD" id="cd04881">
    <property type="entry name" value="ACT_HSDH-Hom"/>
    <property type="match status" value="1"/>
</dbReference>
<dbReference type="GO" id="GO:0009086">
    <property type="term" value="P:methionine biosynthetic process"/>
    <property type="evidence" value="ECO:0007669"/>
    <property type="project" value="UniProtKB-KW"/>
</dbReference>
<dbReference type="SUPFAM" id="SSF51735">
    <property type="entry name" value="NAD(P)-binding Rossmann-fold domains"/>
    <property type="match status" value="1"/>
</dbReference>
<dbReference type="Gene3D" id="3.40.50.720">
    <property type="entry name" value="NAD(P)-binding Rossmann-like Domain"/>
    <property type="match status" value="1"/>
</dbReference>
<dbReference type="EMBL" id="UOEX01000130">
    <property type="protein sequence ID" value="VAW35430.1"/>
    <property type="molecule type" value="Genomic_DNA"/>
</dbReference>
<reference evidence="12" key="1">
    <citation type="submission" date="2018-06" db="EMBL/GenBank/DDBJ databases">
        <authorList>
            <person name="Zhirakovskaya E."/>
        </authorList>
    </citation>
    <scope>NUCLEOTIDE SEQUENCE</scope>
</reference>
<dbReference type="GO" id="GO:0050661">
    <property type="term" value="F:NADP binding"/>
    <property type="evidence" value="ECO:0007669"/>
    <property type="project" value="InterPro"/>
</dbReference>
<dbReference type="Gene3D" id="3.30.360.10">
    <property type="entry name" value="Dihydrodipicolinate Reductase, domain 2"/>
    <property type="match status" value="1"/>
</dbReference>
<dbReference type="Gene3D" id="3.30.70.260">
    <property type="match status" value="1"/>
</dbReference>